<protein>
    <submittedName>
        <fullName evidence="3">Uncharacterized protein</fullName>
    </submittedName>
</protein>
<gene>
    <name evidence="3" type="ORF">RO3G_13657</name>
</gene>
<dbReference type="VEuPathDB" id="FungiDB:RO3G_13657"/>
<keyword evidence="4" id="KW-1185">Reference proteome</keyword>
<dbReference type="AlphaFoldDB" id="I1CKG6"/>
<feature type="region of interest" description="Disordered" evidence="1">
    <location>
        <begin position="27"/>
        <end position="54"/>
    </location>
</feature>
<dbReference type="Proteomes" id="UP000009138">
    <property type="component" value="Unassembled WGS sequence"/>
</dbReference>
<name>I1CKG6_RHIO9</name>
<dbReference type="GeneID" id="93620622"/>
<keyword evidence="2" id="KW-0732">Signal</keyword>
<proteinExistence type="predicted"/>
<feature type="chain" id="PRO_5003638149" evidence="2">
    <location>
        <begin position="20"/>
        <end position="65"/>
    </location>
</feature>
<dbReference type="RefSeq" id="XP_067524342.1">
    <property type="nucleotide sequence ID" value="XM_067668241.1"/>
</dbReference>
<feature type="signal peptide" evidence="2">
    <location>
        <begin position="1"/>
        <end position="19"/>
    </location>
</feature>
<evidence type="ECO:0000256" key="2">
    <source>
        <dbReference type="SAM" id="SignalP"/>
    </source>
</evidence>
<evidence type="ECO:0000256" key="1">
    <source>
        <dbReference type="SAM" id="MobiDB-lite"/>
    </source>
</evidence>
<feature type="compositionally biased region" description="Polar residues" evidence="1">
    <location>
        <begin position="28"/>
        <end position="39"/>
    </location>
</feature>
<dbReference type="InParanoid" id="I1CKG6"/>
<accession>I1CKG6</accession>
<organism evidence="3 4">
    <name type="scientific">Rhizopus delemar (strain RA 99-880 / ATCC MYA-4621 / FGSC 9543 / NRRL 43880)</name>
    <name type="common">Mucormycosis agent</name>
    <name type="synonym">Rhizopus arrhizus var. delemar</name>
    <dbReference type="NCBI Taxonomy" id="246409"/>
    <lineage>
        <taxon>Eukaryota</taxon>
        <taxon>Fungi</taxon>
        <taxon>Fungi incertae sedis</taxon>
        <taxon>Mucoromycota</taxon>
        <taxon>Mucoromycotina</taxon>
        <taxon>Mucoromycetes</taxon>
        <taxon>Mucorales</taxon>
        <taxon>Mucorineae</taxon>
        <taxon>Rhizopodaceae</taxon>
        <taxon>Rhizopus</taxon>
    </lineage>
</organism>
<reference evidence="3 4" key="1">
    <citation type="journal article" date="2009" name="PLoS Genet.">
        <title>Genomic analysis of the basal lineage fungus Rhizopus oryzae reveals a whole-genome duplication.</title>
        <authorList>
            <person name="Ma L.-J."/>
            <person name="Ibrahim A.S."/>
            <person name="Skory C."/>
            <person name="Grabherr M.G."/>
            <person name="Burger G."/>
            <person name="Butler M."/>
            <person name="Elias M."/>
            <person name="Idnurm A."/>
            <person name="Lang B.F."/>
            <person name="Sone T."/>
            <person name="Abe A."/>
            <person name="Calvo S.E."/>
            <person name="Corrochano L.M."/>
            <person name="Engels R."/>
            <person name="Fu J."/>
            <person name="Hansberg W."/>
            <person name="Kim J.-M."/>
            <person name="Kodira C.D."/>
            <person name="Koehrsen M.J."/>
            <person name="Liu B."/>
            <person name="Miranda-Saavedra D."/>
            <person name="O'Leary S."/>
            <person name="Ortiz-Castellanos L."/>
            <person name="Poulter R."/>
            <person name="Rodriguez-Romero J."/>
            <person name="Ruiz-Herrera J."/>
            <person name="Shen Y.-Q."/>
            <person name="Zeng Q."/>
            <person name="Galagan J."/>
            <person name="Birren B.W."/>
            <person name="Cuomo C.A."/>
            <person name="Wickes B.L."/>
        </authorList>
    </citation>
    <scope>NUCLEOTIDE SEQUENCE [LARGE SCALE GENOMIC DNA]</scope>
    <source>
        <strain evidence="4">RA 99-880 / ATCC MYA-4621 / FGSC 9543 / NRRL 43880</strain>
    </source>
</reference>
<sequence>MRSTLVFLGLLSVFMLVSSLPFAPATLGNGQANGPTDATSGGPTGGGNNGNNGHRGLLRLGLAVL</sequence>
<dbReference type="EMBL" id="CH476743">
    <property type="protein sequence ID" value="EIE88946.1"/>
    <property type="molecule type" value="Genomic_DNA"/>
</dbReference>
<evidence type="ECO:0000313" key="3">
    <source>
        <dbReference type="EMBL" id="EIE88946.1"/>
    </source>
</evidence>
<evidence type="ECO:0000313" key="4">
    <source>
        <dbReference type="Proteomes" id="UP000009138"/>
    </source>
</evidence>